<dbReference type="EnsemblMetazoa" id="AQUA014692-RA">
    <property type="protein sequence ID" value="AQUA014692-PA"/>
    <property type="gene ID" value="AQUA014692"/>
</dbReference>
<name>A0A182XS78_ANOQN</name>
<dbReference type="AlphaFoldDB" id="A0A182XS78"/>
<dbReference type="VEuPathDB" id="VectorBase:AQUA014692"/>
<protein>
    <recommendedName>
        <fullName evidence="4">Secreted protein</fullName>
    </recommendedName>
</protein>
<feature type="chain" id="PRO_5008143351" description="Secreted protein" evidence="1">
    <location>
        <begin position="20"/>
        <end position="61"/>
    </location>
</feature>
<sequence>MLLVGVLLLCVVRLSVCAAKKKTSYPSNVFACSLLFRRVVHAIAAALPHGVTFPAKPPAVQ</sequence>
<evidence type="ECO:0000313" key="2">
    <source>
        <dbReference type="EnsemblMetazoa" id="AQUA014692-PA"/>
    </source>
</evidence>
<evidence type="ECO:0000256" key="1">
    <source>
        <dbReference type="SAM" id="SignalP"/>
    </source>
</evidence>
<evidence type="ECO:0008006" key="4">
    <source>
        <dbReference type="Google" id="ProtNLM"/>
    </source>
</evidence>
<dbReference type="Proteomes" id="UP000076407">
    <property type="component" value="Unassembled WGS sequence"/>
</dbReference>
<evidence type="ECO:0000313" key="3">
    <source>
        <dbReference type="Proteomes" id="UP000076407"/>
    </source>
</evidence>
<accession>A0A182XS78</accession>
<organism evidence="2 3">
    <name type="scientific">Anopheles quadriannulatus</name>
    <name type="common">Mosquito</name>
    <dbReference type="NCBI Taxonomy" id="34691"/>
    <lineage>
        <taxon>Eukaryota</taxon>
        <taxon>Metazoa</taxon>
        <taxon>Ecdysozoa</taxon>
        <taxon>Arthropoda</taxon>
        <taxon>Hexapoda</taxon>
        <taxon>Insecta</taxon>
        <taxon>Pterygota</taxon>
        <taxon>Neoptera</taxon>
        <taxon>Endopterygota</taxon>
        <taxon>Diptera</taxon>
        <taxon>Nematocera</taxon>
        <taxon>Culicoidea</taxon>
        <taxon>Culicidae</taxon>
        <taxon>Anophelinae</taxon>
        <taxon>Anopheles</taxon>
    </lineage>
</organism>
<reference evidence="2" key="1">
    <citation type="submission" date="2020-05" db="UniProtKB">
        <authorList>
            <consortium name="EnsemblMetazoa"/>
        </authorList>
    </citation>
    <scope>IDENTIFICATION</scope>
    <source>
        <strain evidence="2">SANGQUA</strain>
    </source>
</reference>
<proteinExistence type="predicted"/>
<keyword evidence="3" id="KW-1185">Reference proteome</keyword>
<keyword evidence="1" id="KW-0732">Signal</keyword>
<feature type="signal peptide" evidence="1">
    <location>
        <begin position="1"/>
        <end position="19"/>
    </location>
</feature>